<dbReference type="AlphaFoldDB" id="A0A8H4X868"/>
<feature type="region of interest" description="Disordered" evidence="1">
    <location>
        <begin position="89"/>
        <end position="113"/>
    </location>
</feature>
<gene>
    <name evidence="3" type="ORF">FSARC_7278</name>
</gene>
<protein>
    <recommendedName>
        <fullName evidence="5">Acetylesterase</fullName>
    </recommendedName>
</protein>
<feature type="transmembrane region" description="Helical" evidence="2">
    <location>
        <begin position="12"/>
        <end position="32"/>
    </location>
</feature>
<dbReference type="Gene3D" id="3.40.50.1110">
    <property type="entry name" value="SGNH hydrolase"/>
    <property type="match status" value="1"/>
</dbReference>
<keyword evidence="4" id="KW-1185">Reference proteome</keyword>
<dbReference type="InterPro" id="IPR036514">
    <property type="entry name" value="SGNH_hydro_sf"/>
</dbReference>
<dbReference type="InterPro" id="IPR001087">
    <property type="entry name" value="GDSL"/>
</dbReference>
<sequence length="328" mass="37295">MPRTQTQAAQTPTAVALIVSMVLCIVALPFLVRPPNFDGIFGPIEKTVENPLPDERFLINFISGDSFSETGLSLNWTYVRTGYDMGRVNRTSRPNVPGPRPENPIGSPEWPGETTSGGENWVTYLTATFNTTPTFTYNFARNGSVIDKKVTKPDPRNGTTFVDQILHFNDSIGHQPDHAAWTSKNAIVTIWLGSREVTRALEGRQTLDYLRFVVMDVPPLNLMPGFDRDKLGLRNYERLTQAIKSWNDHLRDNYYIFKDEFPEAKMSLVETTNTFYYAYLKPKKFGVPDQTCHNSDGVSCLWKDEFHPGQKIHKYIARDVAEAAWDYE</sequence>
<evidence type="ECO:0000256" key="1">
    <source>
        <dbReference type="SAM" id="MobiDB-lite"/>
    </source>
</evidence>
<keyword evidence="2" id="KW-1133">Transmembrane helix</keyword>
<dbReference type="Pfam" id="PF00657">
    <property type="entry name" value="Lipase_GDSL"/>
    <property type="match status" value="1"/>
</dbReference>
<reference evidence="3" key="2">
    <citation type="submission" date="2020-05" db="EMBL/GenBank/DDBJ databases">
        <authorList>
            <person name="Kim H.-S."/>
            <person name="Proctor R.H."/>
            <person name="Brown D.W."/>
        </authorList>
    </citation>
    <scope>NUCLEOTIDE SEQUENCE</scope>
    <source>
        <strain evidence="3">NRRL 20472</strain>
    </source>
</reference>
<name>A0A8H4X868_9HYPO</name>
<proteinExistence type="predicted"/>
<evidence type="ECO:0008006" key="5">
    <source>
        <dbReference type="Google" id="ProtNLM"/>
    </source>
</evidence>
<accession>A0A8H4X868</accession>
<keyword evidence="2" id="KW-0472">Membrane</keyword>
<evidence type="ECO:0000313" key="3">
    <source>
        <dbReference type="EMBL" id="KAF4964850.1"/>
    </source>
</evidence>
<evidence type="ECO:0000313" key="4">
    <source>
        <dbReference type="Proteomes" id="UP000622797"/>
    </source>
</evidence>
<dbReference type="EMBL" id="JABEXW010000386">
    <property type="protein sequence ID" value="KAF4964850.1"/>
    <property type="molecule type" value="Genomic_DNA"/>
</dbReference>
<reference evidence="3" key="1">
    <citation type="journal article" date="2020" name="BMC Genomics">
        <title>Correction to: Identification and distribution of gene clusters required for synthesis of sphingolipid metabolism inhibitors in diverse species of the filamentous fungus Fusarium.</title>
        <authorList>
            <person name="Kim H.S."/>
            <person name="Lohmar J.M."/>
            <person name="Busman M."/>
            <person name="Brown D.W."/>
            <person name="Naumann T.A."/>
            <person name="Divon H.H."/>
            <person name="Lysoe E."/>
            <person name="Uhlig S."/>
            <person name="Proctor R.H."/>
        </authorList>
    </citation>
    <scope>NUCLEOTIDE SEQUENCE</scope>
    <source>
        <strain evidence="3">NRRL 20472</strain>
    </source>
</reference>
<organism evidence="3 4">
    <name type="scientific">Fusarium sarcochroum</name>
    <dbReference type="NCBI Taxonomy" id="1208366"/>
    <lineage>
        <taxon>Eukaryota</taxon>
        <taxon>Fungi</taxon>
        <taxon>Dikarya</taxon>
        <taxon>Ascomycota</taxon>
        <taxon>Pezizomycotina</taxon>
        <taxon>Sordariomycetes</taxon>
        <taxon>Hypocreomycetidae</taxon>
        <taxon>Hypocreales</taxon>
        <taxon>Nectriaceae</taxon>
        <taxon>Fusarium</taxon>
        <taxon>Fusarium lateritium species complex</taxon>
    </lineage>
</organism>
<comment type="caution">
    <text evidence="3">The sequence shown here is derived from an EMBL/GenBank/DDBJ whole genome shotgun (WGS) entry which is preliminary data.</text>
</comment>
<keyword evidence="2" id="KW-0812">Transmembrane</keyword>
<dbReference type="Proteomes" id="UP000622797">
    <property type="component" value="Unassembled WGS sequence"/>
</dbReference>
<dbReference type="GO" id="GO:0016788">
    <property type="term" value="F:hydrolase activity, acting on ester bonds"/>
    <property type="evidence" value="ECO:0007669"/>
    <property type="project" value="InterPro"/>
</dbReference>
<dbReference type="SUPFAM" id="SSF52266">
    <property type="entry name" value="SGNH hydrolase"/>
    <property type="match status" value="1"/>
</dbReference>
<evidence type="ECO:0000256" key="2">
    <source>
        <dbReference type="SAM" id="Phobius"/>
    </source>
</evidence>
<dbReference type="OrthoDB" id="1600564at2759"/>